<gene>
    <name evidence="4" type="ORF">CGC50_03825</name>
</gene>
<organism evidence="4 5">
    <name type="scientific">Capnocytophaga gingivalis</name>
    <dbReference type="NCBI Taxonomy" id="1017"/>
    <lineage>
        <taxon>Bacteria</taxon>
        <taxon>Pseudomonadati</taxon>
        <taxon>Bacteroidota</taxon>
        <taxon>Flavobacteriia</taxon>
        <taxon>Flavobacteriales</taxon>
        <taxon>Flavobacteriaceae</taxon>
        <taxon>Capnocytophaga</taxon>
    </lineage>
</organism>
<dbReference type="KEGG" id="cgh:CGC50_03825"/>
<sequence length="199" mass="23761">MNFLAHIFLSGEGDDLLKLGNFMGDTVRGKQYLNYPKEVQRGILLHRQIDTFTDAHPLFRQSKKRLVPFYGHYAGVITDVFYDYFLTKHWKNFSTEDLDGYIERFYTLIQEKKEVLNPQMQSIASYMMRDNWLKAYQSYSGLAQILYQMDRRTDFRSQMQYAVTSLQAEESLFEEEFFPFFTQLQEFVNKKSDYQSLET</sequence>
<dbReference type="AlphaFoldDB" id="A0A250FQR8"/>
<proteinExistence type="predicted"/>
<protein>
    <submittedName>
        <fullName evidence="4">ACP phosphodiesterase</fullName>
    </submittedName>
</protein>
<dbReference type="PIRSF" id="PIRSF011489">
    <property type="entry name" value="DUF479"/>
    <property type="match status" value="1"/>
</dbReference>
<evidence type="ECO:0000313" key="5">
    <source>
        <dbReference type="Proteomes" id="UP000217250"/>
    </source>
</evidence>
<reference evidence="5" key="1">
    <citation type="submission" date="2017-06" db="EMBL/GenBank/DDBJ databases">
        <title>Capnocytophaga spp. assemblies.</title>
        <authorList>
            <person name="Gulvik C.A."/>
        </authorList>
    </citation>
    <scope>NUCLEOTIDE SEQUENCE [LARGE SCALE GENOMIC DNA]</scope>
    <source>
        <strain evidence="5">H1496</strain>
    </source>
</reference>
<name>A0A250FQR8_9FLAO</name>
<evidence type="ECO:0000256" key="1">
    <source>
        <dbReference type="ARBA" id="ARBA00022516"/>
    </source>
</evidence>
<keyword evidence="2" id="KW-0378">Hydrolase</keyword>
<dbReference type="GO" id="GO:0008770">
    <property type="term" value="F:[acyl-carrier-protein] phosphodiesterase activity"/>
    <property type="evidence" value="ECO:0007669"/>
    <property type="project" value="InterPro"/>
</dbReference>
<dbReference type="Pfam" id="PF04336">
    <property type="entry name" value="ACP_PD"/>
    <property type="match status" value="1"/>
</dbReference>
<dbReference type="InterPro" id="IPR007431">
    <property type="entry name" value="ACP_PD"/>
</dbReference>
<dbReference type="EMBL" id="CP022386">
    <property type="protein sequence ID" value="ATA86366.1"/>
    <property type="molecule type" value="Genomic_DNA"/>
</dbReference>
<evidence type="ECO:0000256" key="3">
    <source>
        <dbReference type="ARBA" id="ARBA00023098"/>
    </source>
</evidence>
<evidence type="ECO:0000313" key="4">
    <source>
        <dbReference type="EMBL" id="ATA86366.1"/>
    </source>
</evidence>
<keyword evidence="3" id="KW-0443">Lipid metabolism</keyword>
<dbReference type="OrthoDB" id="8442777at2"/>
<accession>A0A250FQR8</accession>
<keyword evidence="1" id="KW-0444">Lipid biosynthesis</keyword>
<dbReference type="RefSeq" id="WP_095909754.1">
    <property type="nucleotide sequence ID" value="NZ_CP022386.1"/>
</dbReference>
<evidence type="ECO:0000256" key="2">
    <source>
        <dbReference type="ARBA" id="ARBA00022801"/>
    </source>
</evidence>
<dbReference type="Proteomes" id="UP000217250">
    <property type="component" value="Chromosome"/>
</dbReference>
<dbReference type="PANTHER" id="PTHR38764:SF1">
    <property type="entry name" value="ACYL CARRIER PROTEIN PHOSPHODIESTERASE"/>
    <property type="match status" value="1"/>
</dbReference>
<dbReference type="GO" id="GO:0006633">
    <property type="term" value="P:fatty acid biosynthetic process"/>
    <property type="evidence" value="ECO:0007669"/>
    <property type="project" value="InterPro"/>
</dbReference>
<dbReference type="PANTHER" id="PTHR38764">
    <property type="entry name" value="ACYL CARRIER PROTEIN PHOSPHODIESTERASE"/>
    <property type="match status" value="1"/>
</dbReference>
<dbReference type="GeneID" id="84807690"/>